<dbReference type="PANTHER" id="PTHR48078:SF6">
    <property type="entry name" value="L-THREONINE DEHYDRATASE CATABOLIC TDCB"/>
    <property type="match status" value="1"/>
</dbReference>
<keyword evidence="6" id="KW-1185">Reference proteome</keyword>
<evidence type="ECO:0000313" key="6">
    <source>
        <dbReference type="Proteomes" id="UP001454086"/>
    </source>
</evidence>
<gene>
    <name evidence="5" type="ORF">WMQ36_20275</name>
</gene>
<reference evidence="5 6" key="1">
    <citation type="submission" date="2024-03" db="EMBL/GenBank/DDBJ databases">
        <title>Human intestinal bacterial collection.</title>
        <authorList>
            <person name="Pauvert C."/>
            <person name="Hitch T.C.A."/>
            <person name="Clavel T."/>
        </authorList>
    </citation>
    <scope>NUCLEOTIDE SEQUENCE [LARGE SCALE GENOMIC DNA]</scope>
    <source>
        <strain evidence="5 6">CLA-SR-H021</strain>
    </source>
</reference>
<dbReference type="SUPFAM" id="SSF53686">
    <property type="entry name" value="Tryptophan synthase beta subunit-like PLP-dependent enzymes"/>
    <property type="match status" value="1"/>
</dbReference>
<dbReference type="InterPro" id="IPR036052">
    <property type="entry name" value="TrpB-like_PALP_sf"/>
</dbReference>
<dbReference type="PANTHER" id="PTHR48078">
    <property type="entry name" value="THREONINE DEHYDRATASE, MITOCHONDRIAL-RELATED"/>
    <property type="match status" value="1"/>
</dbReference>
<proteinExistence type="predicted"/>
<dbReference type="Pfam" id="PF00291">
    <property type="entry name" value="PALP"/>
    <property type="match status" value="1"/>
</dbReference>
<dbReference type="RefSeq" id="WP_040379852.1">
    <property type="nucleotide sequence ID" value="NZ_JAJFDX010000001.1"/>
</dbReference>
<dbReference type="EMBL" id="JBBMFM010000098">
    <property type="protein sequence ID" value="MEQ2427305.1"/>
    <property type="molecule type" value="Genomic_DNA"/>
</dbReference>
<dbReference type="InterPro" id="IPR001926">
    <property type="entry name" value="TrpB-like_PALP"/>
</dbReference>
<feature type="domain" description="Tryptophan synthase beta chain-like PALP" evidence="4">
    <location>
        <begin position="79"/>
        <end position="381"/>
    </location>
</feature>
<evidence type="ECO:0000256" key="2">
    <source>
        <dbReference type="ARBA" id="ARBA00022898"/>
    </source>
</evidence>
<comment type="caution">
    <text evidence="5">The sequence shown here is derived from an EMBL/GenBank/DDBJ whole genome shotgun (WGS) entry which is preliminary data.</text>
</comment>
<evidence type="ECO:0000259" key="4">
    <source>
        <dbReference type="Pfam" id="PF00291"/>
    </source>
</evidence>
<protein>
    <submittedName>
        <fullName evidence="5">Pyridoxal-phosphate dependent enzyme</fullName>
    </submittedName>
</protein>
<sequence>MYYTGKMKCLYCGQEYETETMFEGCPKCHNDKFASNLTPVYELPKTDGKKETFMKMFPGSGLEAYRALLPFKGTERFVDLGAGNTALTKLERLGEELEIDLYMKDETRNPTWGHKDRLNAVLINKAMELKAPGVIYASTGNNGASGAAFAAKAGLPCIIMTVTGVNKTLETFMQIYGASLIGVKTTADRWKVLKHMVDENGWYPATNYVVPIVGSNPWAIDGYKVISYELYKQMDVLPDKIVVPICYGDALFGIMKGFSELKEMGFIDKIPQMVSVEDYGPVAKAYNGNLDIIEPVEGWGSVASSMSTIWGTYHSLHALKKSNGLAVSLEGNGEINEAQRELAQKEGVYCESASASTLAGLRRLISEGKIKKGEKVVILITASGVKDTAVTSSYLPDIPESNAKMEDIYSILEATYHIHVNN</sequence>
<dbReference type="Gene3D" id="3.40.50.1100">
    <property type="match status" value="2"/>
</dbReference>
<evidence type="ECO:0000256" key="1">
    <source>
        <dbReference type="ARBA" id="ARBA00001933"/>
    </source>
</evidence>
<organism evidence="5 6">
    <name type="scientific">Enterocloster hominis</name>
    <name type="common">ex Hitch et al. 2024</name>
    <dbReference type="NCBI Taxonomy" id="1917870"/>
    <lineage>
        <taxon>Bacteria</taxon>
        <taxon>Bacillati</taxon>
        <taxon>Bacillota</taxon>
        <taxon>Clostridia</taxon>
        <taxon>Lachnospirales</taxon>
        <taxon>Lachnospiraceae</taxon>
        <taxon>Enterocloster</taxon>
    </lineage>
</organism>
<comment type="cofactor">
    <cofactor evidence="1">
        <name>pyridoxal 5'-phosphate</name>
        <dbReference type="ChEBI" id="CHEBI:597326"/>
    </cofactor>
</comment>
<evidence type="ECO:0000256" key="3">
    <source>
        <dbReference type="ARBA" id="ARBA00023239"/>
    </source>
</evidence>
<keyword evidence="3" id="KW-0456">Lyase</keyword>
<dbReference type="Proteomes" id="UP001454086">
    <property type="component" value="Unassembled WGS sequence"/>
</dbReference>
<name>A0ABV1DBB3_9FIRM</name>
<evidence type="ECO:0000313" key="5">
    <source>
        <dbReference type="EMBL" id="MEQ2427305.1"/>
    </source>
</evidence>
<keyword evidence="2" id="KW-0663">Pyridoxal phosphate</keyword>
<dbReference type="InterPro" id="IPR050147">
    <property type="entry name" value="Ser/Thr_Dehydratase"/>
</dbReference>
<accession>A0ABV1DBB3</accession>